<comment type="caution">
    <text evidence="1">The sequence shown here is derived from an EMBL/GenBank/DDBJ whole genome shotgun (WGS) entry which is preliminary data.</text>
</comment>
<name>A0A7U7GDB7_9GAMM</name>
<keyword evidence="2" id="KW-1185">Reference proteome</keyword>
<sequence length="134" mass="15060">MPRQLQDQSTENLIRRTEAAQDEAALKDVLVETLTLLAIVREDIRTLAHRIRALEESAPDQAALEETRADIDQLLNLAAGTTYERFALAARRYVYDENWQEADTTLAAFREPGELRDLALRIGVERAVVLSAAI</sequence>
<dbReference type="Proteomes" id="UP000019184">
    <property type="component" value="Unassembled WGS sequence"/>
</dbReference>
<dbReference type="RefSeq" id="WP_034434607.1">
    <property type="nucleotide sequence ID" value="NZ_CBTK010000250.1"/>
</dbReference>
<dbReference type="EMBL" id="CBTK010000250">
    <property type="protein sequence ID" value="CDH46132.1"/>
    <property type="molecule type" value="Genomic_DNA"/>
</dbReference>
<organism evidence="1 2">
    <name type="scientific">Candidatus Contendobacter odensis Run_B_J11</name>
    <dbReference type="NCBI Taxonomy" id="1400861"/>
    <lineage>
        <taxon>Bacteria</taxon>
        <taxon>Pseudomonadati</taxon>
        <taxon>Pseudomonadota</taxon>
        <taxon>Gammaproteobacteria</taxon>
        <taxon>Candidatus Competibacteraceae</taxon>
        <taxon>Candidatus Contendibacter</taxon>
    </lineage>
</organism>
<dbReference type="OrthoDB" id="9841513at2"/>
<dbReference type="AlphaFoldDB" id="A0A7U7GDB7"/>
<gene>
    <name evidence="1" type="ORF">BN874_360015</name>
</gene>
<proteinExistence type="predicted"/>
<accession>A0A7U7GDB7</accession>
<protein>
    <submittedName>
        <fullName evidence="1">Uncharacterized protein</fullName>
    </submittedName>
</protein>
<reference evidence="1 2" key="1">
    <citation type="journal article" date="2014" name="ISME J.">
        <title>Candidatus Competibacter-lineage genomes retrieved from metagenomes reveal functional metabolic diversity.</title>
        <authorList>
            <person name="McIlroy S.J."/>
            <person name="Albertsen M."/>
            <person name="Andresen E.K."/>
            <person name="Saunders A.M."/>
            <person name="Kristiansen R."/>
            <person name="Stokholm-Bjerregaard M."/>
            <person name="Nielsen K.L."/>
            <person name="Nielsen P.H."/>
        </authorList>
    </citation>
    <scope>NUCLEOTIDE SEQUENCE [LARGE SCALE GENOMIC DNA]</scope>
    <source>
        <strain evidence="1 2">Run_B_J11</strain>
    </source>
</reference>
<evidence type="ECO:0000313" key="2">
    <source>
        <dbReference type="Proteomes" id="UP000019184"/>
    </source>
</evidence>
<evidence type="ECO:0000313" key="1">
    <source>
        <dbReference type="EMBL" id="CDH46132.1"/>
    </source>
</evidence>